<proteinExistence type="predicted"/>
<protein>
    <submittedName>
        <fullName evidence="1">Uncharacterized protein</fullName>
    </submittedName>
</protein>
<dbReference type="Proteomes" id="UP001201463">
    <property type="component" value="Unassembled WGS sequence"/>
</dbReference>
<evidence type="ECO:0000313" key="2">
    <source>
        <dbReference type="Proteomes" id="UP001201463"/>
    </source>
</evidence>
<dbReference type="RefSeq" id="WP_233393111.1">
    <property type="nucleotide sequence ID" value="NZ_JAJTWT010000006.1"/>
</dbReference>
<sequence length="1080" mass="114595">MNPSTTPLAAGAALLATAFLLGGCGAFERAFTGGADAIDDRSGQEAARIRLSPPQVFTREQLINDRMREDSFLQEQLGHAASAPLGSSLSRDLQVVSTLAAQLSLSVDPALKLNFQRANEQADLQQQINVTQLKSQLVVLQAQLAQLSAAGPAAAASAAPPASATVGASPTLASGSTALSDSRITALQGRIDEALKGLAAMGQTARTAGVPGTLEDEFEDRLALRSRIREEINANLLDDAHDVDGNSLYHLQFTSTVMPGPNKAQYGIARLTIEHDEAREDLDLLYHTWLAAITNRMNQNLAQRGGNGKEPLNYAVLGPMTGLYDVAMLPLSGRRQDGKPEVLQLAVHPGKRNSFAVQPAEDLRYALRSISQRLRDEARQPSGQPCLQWLLAATAASAPAVVADAMTTADDGRPRPCQLLMEPSDESFRRALREESLPLVPTPRFRTGADVLRSARGVLELAPSVEVGVHSIGDRSLIADGTKRSGKQALDQYREAFHAAKELLDRLYEACRAASPEADCARYDGQSIIREASAAPAPFKTALKQAARGPVVAFPYSADPMMRVQRLSTVASAANAVELAAGLAAQMPGSGASLGAGVGYARRASGRVDAMERVPEVIGFAGRTEDDGDYEFGWVFGPRLSVDTAGNRLLLRQQARTVPVSADVSVPGWWTRATLKVQVAWRGNFDGRGALLDAAADKTDHYALPVRFRLNRASYDALTVTLMRALTSQGYHQARIDSIRPEVLPICKDTPNARLTLLIYGVDLWRNPRVFLGGAAVPQEGVAVLPDMTGLSATVDVGTLNKQALRADGTVVVWTNHGVAEAKLRTQFKGNCEGAAGQATALTETTVATAIERVSPSQVSSCEDRLTLELSGRGLPDDWRRYRLGVLQASAVRTVESDGDVRTVAVSFDGLRKANRGLTRLALSATGSDGMVNVPIEVVEGQCAKAPEPSYSFEAGVERIAAKDDTGVLRVKLSLPAGKKPAVTLTASGGEIAEATLDKGVSLPKGMSFAFKDGTVTLASSGELKKESDTVALQLRLRNLLAGQSVVLTANPPEGNPTGKLSLTLPVGEPAGQAVAKAGR</sequence>
<keyword evidence="2" id="KW-1185">Reference proteome</keyword>
<reference evidence="1 2" key="1">
    <citation type="submission" date="2021-12" db="EMBL/GenBank/DDBJ databases">
        <title>Genome seq of p7.</title>
        <authorList>
            <person name="Seo T."/>
        </authorList>
    </citation>
    <scope>NUCLEOTIDE SEQUENCE [LARGE SCALE GENOMIC DNA]</scope>
    <source>
        <strain evidence="1 2">P7</strain>
    </source>
</reference>
<organism evidence="1 2">
    <name type="scientific">Pelomonas caseinilytica</name>
    <dbReference type="NCBI Taxonomy" id="2906763"/>
    <lineage>
        <taxon>Bacteria</taxon>
        <taxon>Pseudomonadati</taxon>
        <taxon>Pseudomonadota</taxon>
        <taxon>Betaproteobacteria</taxon>
        <taxon>Burkholderiales</taxon>
        <taxon>Sphaerotilaceae</taxon>
        <taxon>Roseateles</taxon>
    </lineage>
</organism>
<dbReference type="EMBL" id="JAJTWT010000006">
    <property type="protein sequence ID" value="MCE4538668.1"/>
    <property type="molecule type" value="Genomic_DNA"/>
</dbReference>
<evidence type="ECO:0000313" key="1">
    <source>
        <dbReference type="EMBL" id="MCE4538668.1"/>
    </source>
</evidence>
<name>A0ABS8XI13_9BURK</name>
<gene>
    <name evidence="1" type="ORF">LXT12_15560</name>
</gene>
<comment type="caution">
    <text evidence="1">The sequence shown here is derived from an EMBL/GenBank/DDBJ whole genome shotgun (WGS) entry which is preliminary data.</text>
</comment>
<accession>A0ABS8XI13</accession>